<dbReference type="InterPro" id="IPR044822">
    <property type="entry name" value="Myb_DNA-bind_4"/>
</dbReference>
<proteinExistence type="predicted"/>
<evidence type="ECO:0000313" key="4">
    <source>
        <dbReference type="Proteomes" id="UP000828390"/>
    </source>
</evidence>
<keyword evidence="4" id="KW-1185">Reference proteome</keyword>
<protein>
    <recommendedName>
        <fullName evidence="2">Myb/SANT-like DNA-binding domain-containing protein</fullName>
    </recommendedName>
</protein>
<organism evidence="3 4">
    <name type="scientific">Dreissena polymorpha</name>
    <name type="common">Zebra mussel</name>
    <name type="synonym">Mytilus polymorpha</name>
    <dbReference type="NCBI Taxonomy" id="45954"/>
    <lineage>
        <taxon>Eukaryota</taxon>
        <taxon>Metazoa</taxon>
        <taxon>Spiralia</taxon>
        <taxon>Lophotrochozoa</taxon>
        <taxon>Mollusca</taxon>
        <taxon>Bivalvia</taxon>
        <taxon>Autobranchia</taxon>
        <taxon>Heteroconchia</taxon>
        <taxon>Euheterodonta</taxon>
        <taxon>Imparidentia</taxon>
        <taxon>Neoheterodontei</taxon>
        <taxon>Myida</taxon>
        <taxon>Dreissenoidea</taxon>
        <taxon>Dreissenidae</taxon>
        <taxon>Dreissena</taxon>
    </lineage>
</organism>
<sequence length="205" mass="23131">MEEGNTGTGTTCITSDESEKSTSWSKAATLLLINEMKTRKEQMDKGFTTKKRVFQDIAKVMVAHSHMYNADQIAGRWKTLQRGYKHIKDQNTTSGSGKKKYEYESQLDEYFGKDPIVSPVMTLSSHIETGSVCGSTLDDSEDNGEDPVPARKKRKSASGEMVGVMKSYIEAQEEHRKEEVSRKERMHQEKLALLSRLIDTVSKNK</sequence>
<dbReference type="Proteomes" id="UP000828390">
    <property type="component" value="Unassembled WGS sequence"/>
</dbReference>
<gene>
    <name evidence="3" type="ORF">DPMN_074165</name>
</gene>
<reference evidence="3" key="1">
    <citation type="journal article" date="2019" name="bioRxiv">
        <title>The Genome of the Zebra Mussel, Dreissena polymorpha: A Resource for Invasive Species Research.</title>
        <authorList>
            <person name="McCartney M.A."/>
            <person name="Auch B."/>
            <person name="Kono T."/>
            <person name="Mallez S."/>
            <person name="Zhang Y."/>
            <person name="Obille A."/>
            <person name="Becker A."/>
            <person name="Abrahante J.E."/>
            <person name="Garbe J."/>
            <person name="Badalamenti J.P."/>
            <person name="Herman A."/>
            <person name="Mangelson H."/>
            <person name="Liachko I."/>
            <person name="Sullivan S."/>
            <person name="Sone E.D."/>
            <person name="Koren S."/>
            <person name="Silverstein K.A.T."/>
            <person name="Beckman K.B."/>
            <person name="Gohl D.M."/>
        </authorList>
    </citation>
    <scope>NUCLEOTIDE SEQUENCE</scope>
    <source>
        <strain evidence="3">Duluth1</strain>
        <tissue evidence="3">Whole animal</tissue>
    </source>
</reference>
<feature type="domain" description="Myb/SANT-like DNA-binding" evidence="2">
    <location>
        <begin position="22"/>
        <end position="109"/>
    </location>
</feature>
<dbReference type="PANTHER" id="PTHR47595:SF1">
    <property type="entry name" value="MYB_SANT-LIKE DNA-BINDING DOMAIN-CONTAINING PROTEIN"/>
    <property type="match status" value="1"/>
</dbReference>
<reference evidence="3" key="2">
    <citation type="submission" date="2020-11" db="EMBL/GenBank/DDBJ databases">
        <authorList>
            <person name="McCartney M.A."/>
            <person name="Auch B."/>
            <person name="Kono T."/>
            <person name="Mallez S."/>
            <person name="Becker A."/>
            <person name="Gohl D.M."/>
            <person name="Silverstein K.A.T."/>
            <person name="Koren S."/>
            <person name="Bechman K.B."/>
            <person name="Herman A."/>
            <person name="Abrahante J.E."/>
            <person name="Garbe J."/>
        </authorList>
    </citation>
    <scope>NUCLEOTIDE SEQUENCE</scope>
    <source>
        <strain evidence="3">Duluth1</strain>
        <tissue evidence="3">Whole animal</tissue>
    </source>
</reference>
<feature type="region of interest" description="Disordered" evidence="1">
    <location>
        <begin position="131"/>
        <end position="160"/>
    </location>
</feature>
<dbReference type="AlphaFoldDB" id="A0A9D3YEQ6"/>
<dbReference type="EMBL" id="JAIWYP010000015">
    <property type="protein sequence ID" value="KAH3699209.1"/>
    <property type="molecule type" value="Genomic_DNA"/>
</dbReference>
<evidence type="ECO:0000313" key="3">
    <source>
        <dbReference type="EMBL" id="KAH3699209.1"/>
    </source>
</evidence>
<evidence type="ECO:0000259" key="2">
    <source>
        <dbReference type="Pfam" id="PF13837"/>
    </source>
</evidence>
<evidence type="ECO:0000256" key="1">
    <source>
        <dbReference type="SAM" id="MobiDB-lite"/>
    </source>
</evidence>
<dbReference type="PANTHER" id="PTHR47595">
    <property type="entry name" value="HEAT SHOCK 70 KDA PROTEIN 14"/>
    <property type="match status" value="1"/>
</dbReference>
<dbReference type="Gene3D" id="1.10.10.60">
    <property type="entry name" value="Homeodomain-like"/>
    <property type="match status" value="1"/>
</dbReference>
<comment type="caution">
    <text evidence="3">The sequence shown here is derived from an EMBL/GenBank/DDBJ whole genome shotgun (WGS) entry which is preliminary data.</text>
</comment>
<accession>A0A9D3YEQ6</accession>
<name>A0A9D3YEQ6_DREPO</name>
<dbReference type="Pfam" id="PF13837">
    <property type="entry name" value="Myb_DNA-bind_4"/>
    <property type="match status" value="1"/>
</dbReference>